<dbReference type="AlphaFoldDB" id="A0A7J7JJ58"/>
<dbReference type="InterPro" id="IPR050688">
    <property type="entry name" value="Zinc_finger/UBP_domain"/>
</dbReference>
<name>A0A7J7JJ58_BUGNE</name>
<evidence type="ECO:0000313" key="8">
    <source>
        <dbReference type="Proteomes" id="UP000593567"/>
    </source>
</evidence>
<dbReference type="GO" id="GO:0005634">
    <property type="term" value="C:nucleus"/>
    <property type="evidence" value="ECO:0007669"/>
    <property type="project" value="TreeGrafter"/>
</dbReference>
<dbReference type="SUPFAM" id="SSF57667">
    <property type="entry name" value="beta-beta-alpha zinc fingers"/>
    <property type="match status" value="1"/>
</dbReference>
<sequence>MSEETLTDQEVAIINVALNSRNVEDFTNSIMSIEKVKTALNILIAKENAAKPQMAVITVEQTTPAVIKDQVVVVNVGEKEVELTDMITKDGKLRKKKPKKQMSSEEIKEKLRKLRESRDDIPMKTCEVCGYRTREPYKMRRHERTHTGEKPFKCPLCPFRGAEKSVVVKHLKSNVHSKKAGGVLKPGTTGGMALRIDCDQCTFTATTSQQMIKHKQNRHEGLAKKVGKLRCPFCDYRNSYQKVMELHIKAHEGELKSFCLYLLGSCCNHETNMNSWLDVVMSFAIGKSVVDGIDSHRYKYSS</sequence>
<evidence type="ECO:0000256" key="4">
    <source>
        <dbReference type="ARBA" id="ARBA00022833"/>
    </source>
</evidence>
<dbReference type="PANTHER" id="PTHR24403:SF109">
    <property type="entry name" value="ZINC FINGER PROTEIN 845-LIKE"/>
    <property type="match status" value="1"/>
</dbReference>
<dbReference type="GO" id="GO:0045944">
    <property type="term" value="P:positive regulation of transcription by RNA polymerase II"/>
    <property type="evidence" value="ECO:0007669"/>
    <property type="project" value="TreeGrafter"/>
</dbReference>
<evidence type="ECO:0000256" key="2">
    <source>
        <dbReference type="ARBA" id="ARBA00022737"/>
    </source>
</evidence>
<evidence type="ECO:0000313" key="7">
    <source>
        <dbReference type="EMBL" id="KAF6025408.1"/>
    </source>
</evidence>
<evidence type="ECO:0000256" key="5">
    <source>
        <dbReference type="PROSITE-ProRule" id="PRU00042"/>
    </source>
</evidence>
<reference evidence="7" key="1">
    <citation type="submission" date="2020-06" db="EMBL/GenBank/DDBJ databases">
        <title>Draft genome of Bugula neritina, a colonial animal packing powerful symbionts and potential medicines.</title>
        <authorList>
            <person name="Rayko M."/>
        </authorList>
    </citation>
    <scope>NUCLEOTIDE SEQUENCE [LARGE SCALE GENOMIC DNA]</scope>
    <source>
        <strain evidence="7">Kwan_BN1</strain>
    </source>
</reference>
<protein>
    <submittedName>
        <fullName evidence="7">Znf711</fullName>
    </submittedName>
</protein>
<accession>A0A7J7JJ58</accession>
<keyword evidence="3 5" id="KW-0863">Zinc-finger</keyword>
<gene>
    <name evidence="7" type="ORF">EB796_016299</name>
</gene>
<proteinExistence type="predicted"/>
<keyword evidence="2" id="KW-0677">Repeat</keyword>
<evidence type="ECO:0000256" key="1">
    <source>
        <dbReference type="ARBA" id="ARBA00022723"/>
    </source>
</evidence>
<dbReference type="EMBL" id="VXIV02002463">
    <property type="protein sequence ID" value="KAF6025408.1"/>
    <property type="molecule type" value="Genomic_DNA"/>
</dbReference>
<dbReference type="InterPro" id="IPR036236">
    <property type="entry name" value="Znf_C2H2_sf"/>
</dbReference>
<keyword evidence="8" id="KW-1185">Reference proteome</keyword>
<dbReference type="Proteomes" id="UP000593567">
    <property type="component" value="Unassembled WGS sequence"/>
</dbReference>
<dbReference type="InterPro" id="IPR013087">
    <property type="entry name" value="Znf_C2H2_type"/>
</dbReference>
<dbReference type="SMART" id="SM00355">
    <property type="entry name" value="ZnF_C2H2"/>
    <property type="match status" value="4"/>
</dbReference>
<dbReference type="PANTHER" id="PTHR24403">
    <property type="entry name" value="ZINC FINGER PROTEIN"/>
    <property type="match status" value="1"/>
</dbReference>
<dbReference type="PROSITE" id="PS50157">
    <property type="entry name" value="ZINC_FINGER_C2H2_2"/>
    <property type="match status" value="1"/>
</dbReference>
<feature type="domain" description="C2H2-type" evidence="6">
    <location>
        <begin position="124"/>
        <end position="151"/>
    </location>
</feature>
<organism evidence="7 8">
    <name type="scientific">Bugula neritina</name>
    <name type="common">Brown bryozoan</name>
    <name type="synonym">Sertularia neritina</name>
    <dbReference type="NCBI Taxonomy" id="10212"/>
    <lineage>
        <taxon>Eukaryota</taxon>
        <taxon>Metazoa</taxon>
        <taxon>Spiralia</taxon>
        <taxon>Lophotrochozoa</taxon>
        <taxon>Bryozoa</taxon>
        <taxon>Gymnolaemata</taxon>
        <taxon>Cheilostomatida</taxon>
        <taxon>Flustrina</taxon>
        <taxon>Buguloidea</taxon>
        <taxon>Bugulidae</taxon>
        <taxon>Bugula</taxon>
    </lineage>
</organism>
<keyword evidence="4" id="KW-0862">Zinc</keyword>
<keyword evidence="1" id="KW-0479">Metal-binding</keyword>
<dbReference type="Gene3D" id="3.30.160.60">
    <property type="entry name" value="Classic Zinc Finger"/>
    <property type="match status" value="3"/>
</dbReference>
<evidence type="ECO:0000256" key="3">
    <source>
        <dbReference type="ARBA" id="ARBA00022771"/>
    </source>
</evidence>
<dbReference type="GO" id="GO:0008270">
    <property type="term" value="F:zinc ion binding"/>
    <property type="evidence" value="ECO:0007669"/>
    <property type="project" value="UniProtKB-KW"/>
</dbReference>
<dbReference type="OrthoDB" id="6077919at2759"/>
<comment type="caution">
    <text evidence="7">The sequence shown here is derived from an EMBL/GenBank/DDBJ whole genome shotgun (WGS) entry which is preliminary data.</text>
</comment>
<evidence type="ECO:0000259" key="6">
    <source>
        <dbReference type="PROSITE" id="PS50157"/>
    </source>
</evidence>